<keyword evidence="2" id="KW-1185">Reference proteome</keyword>
<dbReference type="AlphaFoldDB" id="A0A9R0K014"/>
<reference evidence="3" key="2">
    <citation type="submission" date="2025-08" db="UniProtKB">
        <authorList>
            <consortium name="RefSeq"/>
        </authorList>
    </citation>
    <scope>IDENTIFICATION</scope>
    <source>
        <tissue evidence="3">Leaf</tissue>
    </source>
</reference>
<evidence type="ECO:0000313" key="3">
    <source>
        <dbReference type="RefSeq" id="XP_021853419.2"/>
    </source>
</evidence>
<reference evidence="2" key="1">
    <citation type="journal article" date="2021" name="Nat. Commun.">
        <title>Genomic analyses provide insights into spinach domestication and the genetic basis of agronomic traits.</title>
        <authorList>
            <person name="Cai X."/>
            <person name="Sun X."/>
            <person name="Xu C."/>
            <person name="Sun H."/>
            <person name="Wang X."/>
            <person name="Ge C."/>
            <person name="Zhang Z."/>
            <person name="Wang Q."/>
            <person name="Fei Z."/>
            <person name="Jiao C."/>
            <person name="Wang Q."/>
        </authorList>
    </citation>
    <scope>NUCLEOTIDE SEQUENCE [LARGE SCALE GENOMIC DNA]</scope>
    <source>
        <strain evidence="2">cv. Varoflay</strain>
    </source>
</reference>
<dbReference type="InterPro" id="IPR043502">
    <property type="entry name" value="DNA/RNA_pol_sf"/>
</dbReference>
<dbReference type="RefSeq" id="XP_021853419.2">
    <property type="nucleotide sequence ID" value="XM_021997727.2"/>
</dbReference>
<dbReference type="Proteomes" id="UP000813463">
    <property type="component" value="Chromosome 2"/>
</dbReference>
<gene>
    <name evidence="3" type="primary">LOC110792909</name>
</gene>
<protein>
    <submittedName>
        <fullName evidence="3">Uncharacterized mitochondrial protein AtMg00810-like</fullName>
    </submittedName>
</protein>
<dbReference type="InterPro" id="IPR013103">
    <property type="entry name" value="RVT_2"/>
</dbReference>
<sequence>MTLFPSVSTVGFTHNKFDHSLFIFHHGADTAYILLYVDDIILTASSDALRRHIMSLLSSEFDMKDLGPLSYFLGIAVTRHASGLFLSQRTYAEEIIERAGMSACAPVSTPVCFHMHDPRDEHLRALKRIVQYIQGTLSFGLHLYKSPASSLVSYSDADWGGCPDAVRAQDGPLLGILYSLGIISYRGRRNVNPLSHVPVPKPNIEGLLIGF</sequence>
<dbReference type="Pfam" id="PF07727">
    <property type="entry name" value="RVT_2"/>
    <property type="match status" value="1"/>
</dbReference>
<feature type="domain" description="Reverse transcriptase Ty1/copia-type" evidence="1">
    <location>
        <begin position="9"/>
        <end position="111"/>
    </location>
</feature>
<dbReference type="PANTHER" id="PTHR11439:SF524">
    <property type="entry name" value="RNA-DIRECTED DNA POLYMERASE, PROTEIN KINASE RLK-PELLE-DLSV FAMILY"/>
    <property type="match status" value="1"/>
</dbReference>
<dbReference type="SUPFAM" id="SSF56672">
    <property type="entry name" value="DNA/RNA polymerases"/>
    <property type="match status" value="1"/>
</dbReference>
<evidence type="ECO:0000313" key="2">
    <source>
        <dbReference type="Proteomes" id="UP000813463"/>
    </source>
</evidence>
<accession>A0A9R0K014</accession>
<name>A0A9R0K014_SPIOL</name>
<dbReference type="KEGG" id="soe:110792909"/>
<dbReference type="GeneID" id="110792909"/>
<evidence type="ECO:0000259" key="1">
    <source>
        <dbReference type="Pfam" id="PF07727"/>
    </source>
</evidence>
<organism evidence="2 3">
    <name type="scientific">Spinacia oleracea</name>
    <name type="common">Spinach</name>
    <dbReference type="NCBI Taxonomy" id="3562"/>
    <lineage>
        <taxon>Eukaryota</taxon>
        <taxon>Viridiplantae</taxon>
        <taxon>Streptophyta</taxon>
        <taxon>Embryophyta</taxon>
        <taxon>Tracheophyta</taxon>
        <taxon>Spermatophyta</taxon>
        <taxon>Magnoliopsida</taxon>
        <taxon>eudicotyledons</taxon>
        <taxon>Gunneridae</taxon>
        <taxon>Pentapetalae</taxon>
        <taxon>Caryophyllales</taxon>
        <taxon>Chenopodiaceae</taxon>
        <taxon>Chenopodioideae</taxon>
        <taxon>Anserineae</taxon>
        <taxon>Spinacia</taxon>
    </lineage>
</organism>
<proteinExistence type="predicted"/>
<dbReference type="PANTHER" id="PTHR11439">
    <property type="entry name" value="GAG-POL-RELATED RETROTRANSPOSON"/>
    <property type="match status" value="1"/>
</dbReference>